<dbReference type="AlphaFoldDB" id="A0A0D6MJS6"/>
<accession>A0A0D6MJS6</accession>
<dbReference type="PANTHER" id="PTHR30472">
    <property type="entry name" value="FERRIC ENTEROBACTIN TRANSPORT SYSTEM PERMEASE PROTEIN"/>
    <property type="match status" value="1"/>
</dbReference>
<evidence type="ECO:0000313" key="11">
    <source>
        <dbReference type="Proteomes" id="UP000032679"/>
    </source>
</evidence>
<name>A0A0D6MJS6_9PROT</name>
<evidence type="ECO:0000256" key="9">
    <source>
        <dbReference type="SAM" id="Phobius"/>
    </source>
</evidence>
<dbReference type="GO" id="GO:0005886">
    <property type="term" value="C:plasma membrane"/>
    <property type="evidence" value="ECO:0007669"/>
    <property type="project" value="UniProtKB-SubCell"/>
</dbReference>
<dbReference type="GO" id="GO:0022857">
    <property type="term" value="F:transmembrane transporter activity"/>
    <property type="evidence" value="ECO:0007669"/>
    <property type="project" value="InterPro"/>
</dbReference>
<dbReference type="GO" id="GO:0033214">
    <property type="term" value="P:siderophore-iron import into cell"/>
    <property type="evidence" value="ECO:0007669"/>
    <property type="project" value="TreeGrafter"/>
</dbReference>
<evidence type="ECO:0000256" key="8">
    <source>
        <dbReference type="SAM" id="MobiDB-lite"/>
    </source>
</evidence>
<feature type="transmembrane region" description="Helical" evidence="9">
    <location>
        <begin position="330"/>
        <end position="349"/>
    </location>
</feature>
<dbReference type="STRING" id="1231623.Tasa_012_085"/>
<feature type="compositionally biased region" description="Low complexity" evidence="8">
    <location>
        <begin position="14"/>
        <end position="24"/>
    </location>
</feature>
<feature type="transmembrane region" description="Helical" evidence="9">
    <location>
        <begin position="54"/>
        <end position="74"/>
    </location>
</feature>
<dbReference type="Pfam" id="PF01032">
    <property type="entry name" value="FecCD"/>
    <property type="match status" value="1"/>
</dbReference>
<feature type="transmembrane region" description="Helical" evidence="9">
    <location>
        <begin position="101"/>
        <end position="123"/>
    </location>
</feature>
<organism evidence="10 11">
    <name type="scientific">Tanticharoenia sakaeratensis NBRC 103193</name>
    <dbReference type="NCBI Taxonomy" id="1231623"/>
    <lineage>
        <taxon>Bacteria</taxon>
        <taxon>Pseudomonadati</taxon>
        <taxon>Pseudomonadota</taxon>
        <taxon>Alphaproteobacteria</taxon>
        <taxon>Acetobacterales</taxon>
        <taxon>Acetobacteraceae</taxon>
        <taxon>Tanticharoenia</taxon>
    </lineage>
</organism>
<feature type="transmembrane region" description="Helical" evidence="9">
    <location>
        <begin position="294"/>
        <end position="318"/>
    </location>
</feature>
<protein>
    <submittedName>
        <fullName evidence="10">Vitamin B12 import system permease btuC</fullName>
    </submittedName>
</protein>
<keyword evidence="4" id="KW-1003">Cell membrane</keyword>
<keyword evidence="7 9" id="KW-0472">Membrane</keyword>
<evidence type="ECO:0000256" key="4">
    <source>
        <dbReference type="ARBA" id="ARBA00022475"/>
    </source>
</evidence>
<keyword evidence="6 9" id="KW-1133">Transmembrane helix</keyword>
<dbReference type="CDD" id="cd06550">
    <property type="entry name" value="TM_ABC_iron-siderophores_like"/>
    <property type="match status" value="1"/>
</dbReference>
<keyword evidence="11" id="KW-1185">Reference proteome</keyword>
<feature type="region of interest" description="Disordered" evidence="8">
    <location>
        <begin position="1"/>
        <end position="24"/>
    </location>
</feature>
<dbReference type="Proteomes" id="UP000032679">
    <property type="component" value="Unassembled WGS sequence"/>
</dbReference>
<dbReference type="PANTHER" id="PTHR30472:SF25">
    <property type="entry name" value="ABC TRANSPORTER PERMEASE PROTEIN MJ0876-RELATED"/>
    <property type="match status" value="1"/>
</dbReference>
<sequence>MARDHAAQPALDMAGSDSSCSASDDLSAYRADPRIAERLARVRSAYAGLVRRRWIVLAILAVLIVASVTLDFSLGPARLTPLQLARTLLNPGAVPLPQHVIVWQIRLPYALMAVLVGLALGISGGEMQTILDNPLASPFTLGVSAAAAFGASLAIVLNWRLPFVPQEWIVSADAFGFAIASAVMLELVARLRGSSTATVVLFGIALVFTFHALVSLVQFVADEDSLQDLVFWTMGSLTRADWPKVGVLACASLVITPLSLRAAPALTALRLGEDRAASFGVDVRRARIASLLRISVLASLAVSFVGTIGFVGLIAPHIARRLVGEDHRYYLPAAALVGGLVMSLSSIAAKNIVPNVVVPVGIVTALVGIPFFLAIVLRVRS</sequence>
<gene>
    <name evidence="10" type="ORF">Tasa_012_085</name>
</gene>
<evidence type="ECO:0000256" key="6">
    <source>
        <dbReference type="ARBA" id="ARBA00022989"/>
    </source>
</evidence>
<dbReference type="SUPFAM" id="SSF81345">
    <property type="entry name" value="ABC transporter involved in vitamin B12 uptake, BtuC"/>
    <property type="match status" value="1"/>
</dbReference>
<feature type="transmembrane region" description="Helical" evidence="9">
    <location>
        <begin position="356"/>
        <end position="377"/>
    </location>
</feature>
<comment type="similarity">
    <text evidence="2">Belongs to the binding-protein-dependent transport system permease family. FecCD subfamily.</text>
</comment>
<feature type="transmembrane region" description="Helical" evidence="9">
    <location>
        <begin position="199"/>
        <end position="221"/>
    </location>
</feature>
<feature type="transmembrane region" description="Helical" evidence="9">
    <location>
        <begin position="241"/>
        <end position="260"/>
    </location>
</feature>
<evidence type="ECO:0000256" key="3">
    <source>
        <dbReference type="ARBA" id="ARBA00022448"/>
    </source>
</evidence>
<evidence type="ECO:0000256" key="7">
    <source>
        <dbReference type="ARBA" id="ARBA00023136"/>
    </source>
</evidence>
<evidence type="ECO:0000313" key="10">
    <source>
        <dbReference type="EMBL" id="GAN53909.1"/>
    </source>
</evidence>
<feature type="transmembrane region" description="Helical" evidence="9">
    <location>
        <begin position="135"/>
        <end position="156"/>
    </location>
</feature>
<evidence type="ECO:0000256" key="5">
    <source>
        <dbReference type="ARBA" id="ARBA00022692"/>
    </source>
</evidence>
<comment type="subcellular location">
    <subcellularLocation>
        <location evidence="1">Cell membrane</location>
        <topology evidence="1">Multi-pass membrane protein</topology>
    </subcellularLocation>
</comment>
<dbReference type="Gene3D" id="1.10.3470.10">
    <property type="entry name" value="ABC transporter involved in vitamin B12 uptake, BtuC"/>
    <property type="match status" value="1"/>
</dbReference>
<dbReference type="InterPro" id="IPR000522">
    <property type="entry name" value="ABC_transptr_permease_BtuC"/>
</dbReference>
<evidence type="ECO:0000256" key="2">
    <source>
        <dbReference type="ARBA" id="ARBA00007935"/>
    </source>
</evidence>
<reference evidence="10 11" key="1">
    <citation type="submission" date="2012-10" db="EMBL/GenBank/DDBJ databases">
        <title>Genome sequencing of Tanticharoenia sakaeratensis NBRC 103193.</title>
        <authorList>
            <person name="Azuma Y."/>
            <person name="Hadano H."/>
            <person name="Hirakawa H."/>
            <person name="Matsushita K."/>
        </authorList>
    </citation>
    <scope>NUCLEOTIDE SEQUENCE [LARGE SCALE GENOMIC DNA]</scope>
    <source>
        <strain evidence="10 11">NBRC 103193</strain>
    </source>
</reference>
<keyword evidence="3" id="KW-0813">Transport</keyword>
<dbReference type="FunFam" id="1.10.3470.10:FF:000001">
    <property type="entry name" value="Vitamin B12 ABC transporter permease BtuC"/>
    <property type="match status" value="1"/>
</dbReference>
<feature type="transmembrane region" description="Helical" evidence="9">
    <location>
        <begin position="168"/>
        <end position="187"/>
    </location>
</feature>
<comment type="caution">
    <text evidence="10">The sequence shown here is derived from an EMBL/GenBank/DDBJ whole genome shotgun (WGS) entry which is preliminary data.</text>
</comment>
<dbReference type="InterPro" id="IPR037294">
    <property type="entry name" value="ABC_BtuC-like"/>
</dbReference>
<proteinExistence type="inferred from homology"/>
<evidence type="ECO:0000256" key="1">
    <source>
        <dbReference type="ARBA" id="ARBA00004651"/>
    </source>
</evidence>
<dbReference type="EMBL" id="BALE01000012">
    <property type="protein sequence ID" value="GAN53909.1"/>
    <property type="molecule type" value="Genomic_DNA"/>
</dbReference>
<keyword evidence="5 9" id="KW-0812">Transmembrane</keyword>